<dbReference type="Proteomes" id="UP000654471">
    <property type="component" value="Unassembled WGS sequence"/>
</dbReference>
<evidence type="ECO:0000256" key="1">
    <source>
        <dbReference type="SAM" id="MobiDB-lite"/>
    </source>
</evidence>
<accession>A0ABQ2V7E3</accession>
<sequence length="118" mass="12468">MVPAGIPTVTITARFPAPDGRPLSGTATFHAPAQLTFPTTDVILTRAGYSVGHAEGGTRCRRGDHRPDSSRWGRQARQEAGRPVSIADGGAFTSTDGHTTGTQDGAKIIEFRPRSVRA</sequence>
<feature type="compositionally biased region" description="Basic and acidic residues" evidence="1">
    <location>
        <begin position="107"/>
        <end position="118"/>
    </location>
</feature>
<feature type="compositionally biased region" description="Basic and acidic residues" evidence="1">
    <location>
        <begin position="65"/>
        <end position="80"/>
    </location>
</feature>
<protein>
    <submittedName>
        <fullName evidence="2">Uncharacterized protein</fullName>
    </submittedName>
</protein>
<name>A0ABQ2V7E3_9ACTN</name>
<evidence type="ECO:0000313" key="2">
    <source>
        <dbReference type="EMBL" id="GGU67272.1"/>
    </source>
</evidence>
<reference evidence="3" key="1">
    <citation type="journal article" date="2019" name="Int. J. Syst. Evol. Microbiol.">
        <title>The Global Catalogue of Microorganisms (GCM) 10K type strain sequencing project: providing services to taxonomists for standard genome sequencing and annotation.</title>
        <authorList>
            <consortium name="The Broad Institute Genomics Platform"/>
            <consortium name="The Broad Institute Genome Sequencing Center for Infectious Disease"/>
            <person name="Wu L."/>
            <person name="Ma J."/>
        </authorList>
    </citation>
    <scope>NUCLEOTIDE SEQUENCE [LARGE SCALE GENOMIC DNA]</scope>
    <source>
        <strain evidence="3">JCM 3399</strain>
    </source>
</reference>
<keyword evidence="3" id="KW-1185">Reference proteome</keyword>
<organism evidence="2 3">
    <name type="scientific">Streptomyces albospinus</name>
    <dbReference type="NCBI Taxonomy" id="285515"/>
    <lineage>
        <taxon>Bacteria</taxon>
        <taxon>Bacillati</taxon>
        <taxon>Actinomycetota</taxon>
        <taxon>Actinomycetes</taxon>
        <taxon>Kitasatosporales</taxon>
        <taxon>Streptomycetaceae</taxon>
        <taxon>Streptomyces</taxon>
    </lineage>
</organism>
<feature type="compositionally biased region" description="Polar residues" evidence="1">
    <location>
        <begin position="92"/>
        <end position="103"/>
    </location>
</feature>
<dbReference type="EMBL" id="BMRP01000011">
    <property type="protein sequence ID" value="GGU67272.1"/>
    <property type="molecule type" value="Genomic_DNA"/>
</dbReference>
<proteinExistence type="predicted"/>
<feature type="region of interest" description="Disordered" evidence="1">
    <location>
        <begin position="53"/>
        <end position="118"/>
    </location>
</feature>
<comment type="caution">
    <text evidence="2">The sequence shown here is derived from an EMBL/GenBank/DDBJ whole genome shotgun (WGS) entry which is preliminary data.</text>
</comment>
<evidence type="ECO:0000313" key="3">
    <source>
        <dbReference type="Proteomes" id="UP000654471"/>
    </source>
</evidence>
<gene>
    <name evidence="2" type="ORF">GCM10010211_35640</name>
</gene>